<dbReference type="AlphaFoldDB" id="K1VH93"/>
<feature type="chain" id="PRO_5003851873" evidence="2">
    <location>
        <begin position="18"/>
        <end position="302"/>
    </location>
</feature>
<dbReference type="Proteomes" id="UP000006757">
    <property type="component" value="Unassembled WGS sequence"/>
</dbReference>
<feature type="signal peptide" evidence="2">
    <location>
        <begin position="1"/>
        <end position="17"/>
    </location>
</feature>
<gene>
    <name evidence="3" type="ORF">A1Q2_02208</name>
</gene>
<evidence type="ECO:0000313" key="4">
    <source>
        <dbReference type="Proteomes" id="UP000006757"/>
    </source>
</evidence>
<protein>
    <submittedName>
        <fullName evidence="3">Uncharacterized protein</fullName>
    </submittedName>
</protein>
<comment type="caution">
    <text evidence="3">The sequence shown here is derived from an EMBL/GenBank/DDBJ whole genome shotgun (WGS) entry which is preliminary data.</text>
</comment>
<keyword evidence="4" id="KW-1185">Reference proteome</keyword>
<feature type="compositionally biased region" description="Low complexity" evidence="1">
    <location>
        <begin position="84"/>
        <end position="107"/>
    </location>
</feature>
<sequence length="302" mass="31233">MKLSSAILIALASSAAAAPVAPGESMLEDPTGIVTTPLSHVIDGVMSALNGNFQFTGTRQDLQQGVQGASGLWQGVQQQAQNAQQGQQGQLTPQQQHQQAQQAKQGQQQGGILSGLFNGISGMFNGGNKPSDSPSATNLPFIGGLFQNSGSSSNTGTGSLLGNLFRVGSSTSPNSAAASVKAEGGGASADIAIKVSGFPTELSEQNLRSTLGKLNLGLNEEQTKYTIQLIQTLVAAFFSGKQIPNANDISEFIPNKVPGNLSQDQVKAINNAIYPTLNIVLKNMGTLNGIQDTIAQVLTRGN</sequence>
<dbReference type="EMBL" id="AMBO01000247">
    <property type="protein sequence ID" value="EKD03490.1"/>
    <property type="molecule type" value="Genomic_DNA"/>
</dbReference>
<feature type="region of interest" description="Disordered" evidence="1">
    <location>
        <begin position="84"/>
        <end position="108"/>
    </location>
</feature>
<keyword evidence="2" id="KW-0732">Signal</keyword>
<dbReference type="InParanoid" id="K1VH93"/>
<name>K1VH93_TRIAC</name>
<proteinExistence type="predicted"/>
<reference evidence="3 4" key="1">
    <citation type="journal article" date="2012" name="Eukaryot. Cell">
        <title>Genome sequence of the Trichosporon asahii environmental strain CBS 8904.</title>
        <authorList>
            <person name="Yang R.Y."/>
            <person name="Li H.T."/>
            <person name="Zhu H."/>
            <person name="Zhou G.P."/>
            <person name="Wang M."/>
            <person name="Wang L."/>
        </authorList>
    </citation>
    <scope>NUCLEOTIDE SEQUENCE [LARGE SCALE GENOMIC DNA]</scope>
    <source>
        <strain evidence="3 4">CBS 8904</strain>
    </source>
</reference>
<evidence type="ECO:0000313" key="3">
    <source>
        <dbReference type="EMBL" id="EKD03490.1"/>
    </source>
</evidence>
<evidence type="ECO:0000256" key="2">
    <source>
        <dbReference type="SAM" id="SignalP"/>
    </source>
</evidence>
<organism evidence="3 4">
    <name type="scientific">Trichosporon asahii var. asahii (strain CBS 8904)</name>
    <name type="common">Yeast</name>
    <dbReference type="NCBI Taxonomy" id="1220162"/>
    <lineage>
        <taxon>Eukaryota</taxon>
        <taxon>Fungi</taxon>
        <taxon>Dikarya</taxon>
        <taxon>Basidiomycota</taxon>
        <taxon>Agaricomycotina</taxon>
        <taxon>Tremellomycetes</taxon>
        <taxon>Trichosporonales</taxon>
        <taxon>Trichosporonaceae</taxon>
        <taxon>Trichosporon</taxon>
    </lineage>
</organism>
<evidence type="ECO:0000256" key="1">
    <source>
        <dbReference type="SAM" id="MobiDB-lite"/>
    </source>
</evidence>
<accession>K1VH93</accession>
<dbReference type="HOGENOM" id="CLU_921929_0_0_1"/>